<gene>
    <name evidence="2" type="ORF">FHX44_11820</name>
</gene>
<feature type="transmembrane region" description="Helical" evidence="1">
    <location>
        <begin position="33"/>
        <end position="51"/>
    </location>
</feature>
<comment type="caution">
    <text evidence="2">The sequence shown here is derived from an EMBL/GenBank/DDBJ whole genome shotgun (WGS) entry which is preliminary data.</text>
</comment>
<name>A0A561SJ76_9PSEU</name>
<keyword evidence="1" id="KW-0472">Membrane</keyword>
<protein>
    <submittedName>
        <fullName evidence="2">Transglycosylase associated protein</fullName>
    </submittedName>
</protein>
<keyword evidence="1" id="KW-0812">Transmembrane</keyword>
<evidence type="ECO:0000313" key="2">
    <source>
        <dbReference type="EMBL" id="TWF74936.1"/>
    </source>
</evidence>
<evidence type="ECO:0000313" key="3">
    <source>
        <dbReference type="Proteomes" id="UP000321261"/>
    </source>
</evidence>
<keyword evidence="3" id="KW-1185">Reference proteome</keyword>
<dbReference type="EMBL" id="VIWU01000001">
    <property type="protein sequence ID" value="TWF74936.1"/>
    <property type="molecule type" value="Genomic_DNA"/>
</dbReference>
<dbReference type="RefSeq" id="WP_147254227.1">
    <property type="nucleotide sequence ID" value="NZ_VIWU01000001.1"/>
</dbReference>
<dbReference type="Proteomes" id="UP000321261">
    <property type="component" value="Unassembled WGS sequence"/>
</dbReference>
<dbReference type="AlphaFoldDB" id="A0A561SJ76"/>
<organism evidence="2 3">
    <name type="scientific">Pseudonocardia hierapolitana</name>
    <dbReference type="NCBI Taxonomy" id="1128676"/>
    <lineage>
        <taxon>Bacteria</taxon>
        <taxon>Bacillati</taxon>
        <taxon>Actinomycetota</taxon>
        <taxon>Actinomycetes</taxon>
        <taxon>Pseudonocardiales</taxon>
        <taxon>Pseudonocardiaceae</taxon>
        <taxon>Pseudonocardia</taxon>
    </lineage>
</organism>
<sequence>MLLLGIILFGMLIGAAAQLIVGKSAKVVDWGRALTAGIVGSFVGGLIISLFSGDGLAFRPSGIIGSLAGAIIVTLAWQWWRIRRAKSKQ</sequence>
<dbReference type="OrthoDB" id="3393862at2"/>
<reference evidence="2 3" key="1">
    <citation type="submission" date="2019-06" db="EMBL/GenBank/DDBJ databases">
        <title>Sequencing the genomes of 1000 actinobacteria strains.</title>
        <authorList>
            <person name="Klenk H.-P."/>
        </authorList>
    </citation>
    <scope>NUCLEOTIDE SEQUENCE [LARGE SCALE GENOMIC DNA]</scope>
    <source>
        <strain evidence="2 3">DSM 45671</strain>
    </source>
</reference>
<accession>A0A561SJ76</accession>
<feature type="transmembrane region" description="Helical" evidence="1">
    <location>
        <begin position="63"/>
        <end position="80"/>
    </location>
</feature>
<keyword evidence="1" id="KW-1133">Transmembrane helix</keyword>
<evidence type="ECO:0000256" key="1">
    <source>
        <dbReference type="SAM" id="Phobius"/>
    </source>
</evidence>
<proteinExistence type="predicted"/>